<dbReference type="RefSeq" id="WP_143917767.1">
    <property type="nucleotide sequence ID" value="NZ_CANMIK010000053.1"/>
</dbReference>
<reference evidence="1 2" key="1">
    <citation type="submission" date="2019-07" db="EMBL/GenBank/DDBJ databases">
        <title>The draft genome sequence of Aquimarina algiphila M91.</title>
        <authorList>
            <person name="Meng X."/>
        </authorList>
    </citation>
    <scope>NUCLEOTIDE SEQUENCE [LARGE SCALE GENOMIC DNA]</scope>
    <source>
        <strain evidence="1 2">M91</strain>
    </source>
</reference>
<name>A0A554VFQ6_9FLAO</name>
<proteinExistence type="predicted"/>
<evidence type="ECO:0000313" key="1">
    <source>
        <dbReference type="EMBL" id="TSE06083.1"/>
    </source>
</evidence>
<organism evidence="1 2">
    <name type="scientific">Aquimarina algiphila</name>
    <dbReference type="NCBI Taxonomy" id="2047982"/>
    <lineage>
        <taxon>Bacteria</taxon>
        <taxon>Pseudomonadati</taxon>
        <taxon>Bacteroidota</taxon>
        <taxon>Flavobacteriia</taxon>
        <taxon>Flavobacteriales</taxon>
        <taxon>Flavobacteriaceae</taxon>
        <taxon>Aquimarina</taxon>
    </lineage>
</organism>
<dbReference type="Proteomes" id="UP000318833">
    <property type="component" value="Unassembled WGS sequence"/>
</dbReference>
<dbReference type="OrthoDB" id="1434831at2"/>
<accession>A0A554VFQ6</accession>
<protein>
    <submittedName>
        <fullName evidence="1">Uncharacterized protein</fullName>
    </submittedName>
</protein>
<keyword evidence="2" id="KW-1185">Reference proteome</keyword>
<sequence>MMAQLLSIFNVLFSKNQQENLVHDDSRIFLTSTHTTSGRILMIEEEAYAVWAYLLNPDKESIDFDGFLCAVVDPLSSDIHPYEITKGRRDAPLPATFANKYSYIKNLKKKDIRVHWEKECAIISIKKKKYLVMDINAKTSYSKALVKDCTYGKHLES</sequence>
<dbReference type="EMBL" id="VLNR01000050">
    <property type="protein sequence ID" value="TSE06083.1"/>
    <property type="molecule type" value="Genomic_DNA"/>
</dbReference>
<dbReference type="AlphaFoldDB" id="A0A554VFQ6"/>
<gene>
    <name evidence="1" type="ORF">FOF46_20755</name>
</gene>
<evidence type="ECO:0000313" key="2">
    <source>
        <dbReference type="Proteomes" id="UP000318833"/>
    </source>
</evidence>
<comment type="caution">
    <text evidence="1">The sequence shown here is derived from an EMBL/GenBank/DDBJ whole genome shotgun (WGS) entry which is preliminary data.</text>
</comment>